<dbReference type="InterPro" id="IPR036388">
    <property type="entry name" value="WH-like_DNA-bd_sf"/>
</dbReference>
<dbReference type="GO" id="GO:0003677">
    <property type="term" value="F:DNA binding"/>
    <property type="evidence" value="ECO:0007669"/>
    <property type="project" value="UniProtKB-KW"/>
</dbReference>
<dbReference type="SUPFAM" id="SSF88946">
    <property type="entry name" value="Sigma2 domain of RNA polymerase sigma factors"/>
    <property type="match status" value="1"/>
</dbReference>
<evidence type="ECO:0000256" key="1">
    <source>
        <dbReference type="ARBA" id="ARBA00010641"/>
    </source>
</evidence>
<dbReference type="NCBIfam" id="NF007230">
    <property type="entry name" value="PRK09648.1"/>
    <property type="match status" value="1"/>
</dbReference>
<dbReference type="InterPro" id="IPR039425">
    <property type="entry name" value="RNA_pol_sigma-70-like"/>
</dbReference>
<feature type="domain" description="RNA polymerase sigma factor 70 region 4 type 2" evidence="8">
    <location>
        <begin position="259"/>
        <end position="308"/>
    </location>
</feature>
<dbReference type="EMBL" id="BMUB01000013">
    <property type="protein sequence ID" value="GGU91364.1"/>
    <property type="molecule type" value="Genomic_DNA"/>
</dbReference>
<evidence type="ECO:0000256" key="4">
    <source>
        <dbReference type="ARBA" id="ARBA00023125"/>
    </source>
</evidence>
<dbReference type="GO" id="GO:0006352">
    <property type="term" value="P:DNA-templated transcription initiation"/>
    <property type="evidence" value="ECO:0007669"/>
    <property type="project" value="InterPro"/>
</dbReference>
<comment type="caution">
    <text evidence="9">The sequence shown here is derived from an EMBL/GenBank/DDBJ whole genome shotgun (WGS) entry which is preliminary data.</text>
</comment>
<reference evidence="9" key="1">
    <citation type="journal article" date="2014" name="Int. J. Syst. Evol. Microbiol.">
        <title>Complete genome sequence of Corynebacterium casei LMG S-19264T (=DSM 44701T), isolated from a smear-ripened cheese.</title>
        <authorList>
            <consortium name="US DOE Joint Genome Institute (JGI-PGF)"/>
            <person name="Walter F."/>
            <person name="Albersmeier A."/>
            <person name="Kalinowski J."/>
            <person name="Ruckert C."/>
        </authorList>
    </citation>
    <scope>NUCLEOTIDE SEQUENCE</scope>
    <source>
        <strain evidence="9">JCM 4434</strain>
    </source>
</reference>
<dbReference type="CDD" id="cd06171">
    <property type="entry name" value="Sigma70_r4"/>
    <property type="match status" value="1"/>
</dbReference>
<feature type="domain" description="RNA polymerase sigma-70 region 2" evidence="7">
    <location>
        <begin position="154"/>
        <end position="222"/>
    </location>
</feature>
<dbReference type="GO" id="GO:0016987">
    <property type="term" value="F:sigma factor activity"/>
    <property type="evidence" value="ECO:0007669"/>
    <property type="project" value="UniProtKB-KW"/>
</dbReference>
<evidence type="ECO:0000313" key="9">
    <source>
        <dbReference type="EMBL" id="GGU91364.1"/>
    </source>
</evidence>
<dbReference type="PANTHER" id="PTHR43133:SF58">
    <property type="entry name" value="ECF RNA POLYMERASE SIGMA FACTOR SIGD"/>
    <property type="match status" value="1"/>
</dbReference>
<evidence type="ECO:0000259" key="8">
    <source>
        <dbReference type="Pfam" id="PF08281"/>
    </source>
</evidence>
<name>A0A8H9LSD0_KITAU</name>
<keyword evidence="2" id="KW-0805">Transcription regulation</keyword>
<dbReference type="Pfam" id="PF04542">
    <property type="entry name" value="Sigma70_r2"/>
    <property type="match status" value="1"/>
</dbReference>
<evidence type="ECO:0000313" key="10">
    <source>
        <dbReference type="Proteomes" id="UP000610124"/>
    </source>
</evidence>
<keyword evidence="3" id="KW-0731">Sigma factor</keyword>
<comment type="similarity">
    <text evidence="1">Belongs to the sigma-70 factor family. ECF subfamily.</text>
</comment>
<keyword evidence="4" id="KW-0238">DNA-binding</keyword>
<dbReference type="PANTHER" id="PTHR43133">
    <property type="entry name" value="RNA POLYMERASE ECF-TYPE SIGMA FACTO"/>
    <property type="match status" value="1"/>
</dbReference>
<feature type="compositionally biased region" description="Low complexity" evidence="6">
    <location>
        <begin position="10"/>
        <end position="29"/>
    </location>
</feature>
<keyword evidence="5" id="KW-0804">Transcription</keyword>
<sequence length="316" mass="32290">MEHLGDQRTGAAANHAAAGHSADGAADGTTYGGGAEGGTVQEGPVVRGTTHGAAAHNVPVHNSGRGAAFSRSTRHHGPMRDDVAGAAGQADPGEAEPSDPGHDPSYADSDAPGAEAGPGRPPVLGTGGSPLVGELVAAAVRGEGPAIDALLAYVHPLALRYCRAKLVRLPGGARHHVDDVAQEVCVAVLCALPRYKDQGRPFEAFVYGIAAHKIADLQRAAMRGPGSTVVPQDDLPEVPDEALGPEEQALLSSDAAWAKELLSNLPARQRELVLLRVAAGLSAEETGEVLGMSPGAVRVAQHRALSRLRALAEESS</sequence>
<dbReference type="InterPro" id="IPR014284">
    <property type="entry name" value="RNA_pol_sigma-70_dom"/>
</dbReference>
<dbReference type="InterPro" id="IPR013325">
    <property type="entry name" value="RNA_pol_sigma_r2"/>
</dbReference>
<dbReference type="InterPro" id="IPR013324">
    <property type="entry name" value="RNA_pol_sigma_r3/r4-like"/>
</dbReference>
<accession>A0A8H9LSD0</accession>
<dbReference type="Gene3D" id="1.10.10.10">
    <property type="entry name" value="Winged helix-like DNA-binding domain superfamily/Winged helix DNA-binding domain"/>
    <property type="match status" value="1"/>
</dbReference>
<feature type="region of interest" description="Disordered" evidence="6">
    <location>
        <begin position="1"/>
        <end position="126"/>
    </location>
</feature>
<reference evidence="9" key="2">
    <citation type="submission" date="2020-09" db="EMBL/GenBank/DDBJ databases">
        <authorList>
            <person name="Sun Q."/>
            <person name="Ohkuma M."/>
        </authorList>
    </citation>
    <scope>NUCLEOTIDE SEQUENCE</scope>
    <source>
        <strain evidence="9">JCM 4434</strain>
    </source>
</reference>
<evidence type="ECO:0000256" key="2">
    <source>
        <dbReference type="ARBA" id="ARBA00023015"/>
    </source>
</evidence>
<dbReference type="Pfam" id="PF08281">
    <property type="entry name" value="Sigma70_r4_2"/>
    <property type="match status" value="1"/>
</dbReference>
<gene>
    <name evidence="9" type="ORF">GCM10010502_50940</name>
</gene>
<dbReference type="NCBIfam" id="TIGR02937">
    <property type="entry name" value="sigma70-ECF"/>
    <property type="match status" value="1"/>
</dbReference>
<protein>
    <recommendedName>
        <fullName evidence="11">RNA polymerase sigma factor ShbA</fullName>
    </recommendedName>
</protein>
<evidence type="ECO:0000256" key="3">
    <source>
        <dbReference type="ARBA" id="ARBA00023082"/>
    </source>
</evidence>
<proteinExistence type="inferred from homology"/>
<dbReference type="Gene3D" id="1.10.1740.10">
    <property type="match status" value="1"/>
</dbReference>
<dbReference type="SUPFAM" id="SSF88659">
    <property type="entry name" value="Sigma3 and sigma4 domains of RNA polymerase sigma factors"/>
    <property type="match status" value="1"/>
</dbReference>
<organism evidence="9 10">
    <name type="scientific">Kitasatospora aureofaciens</name>
    <name type="common">Streptomyces aureofaciens</name>
    <dbReference type="NCBI Taxonomy" id="1894"/>
    <lineage>
        <taxon>Bacteria</taxon>
        <taxon>Bacillati</taxon>
        <taxon>Actinomycetota</taxon>
        <taxon>Actinomycetes</taxon>
        <taxon>Kitasatosporales</taxon>
        <taxon>Streptomycetaceae</taxon>
        <taxon>Kitasatospora</taxon>
    </lineage>
</organism>
<dbReference type="Proteomes" id="UP000610124">
    <property type="component" value="Unassembled WGS sequence"/>
</dbReference>
<evidence type="ECO:0000259" key="7">
    <source>
        <dbReference type="Pfam" id="PF04542"/>
    </source>
</evidence>
<dbReference type="AlphaFoldDB" id="A0A8H9LSD0"/>
<evidence type="ECO:0008006" key="11">
    <source>
        <dbReference type="Google" id="ProtNLM"/>
    </source>
</evidence>
<dbReference type="InterPro" id="IPR013249">
    <property type="entry name" value="RNA_pol_sigma70_r4_t2"/>
</dbReference>
<dbReference type="InterPro" id="IPR007627">
    <property type="entry name" value="RNA_pol_sigma70_r2"/>
</dbReference>
<evidence type="ECO:0000256" key="6">
    <source>
        <dbReference type="SAM" id="MobiDB-lite"/>
    </source>
</evidence>
<evidence type="ECO:0000256" key="5">
    <source>
        <dbReference type="ARBA" id="ARBA00023163"/>
    </source>
</evidence>